<feature type="compositionally biased region" description="Basic and acidic residues" evidence="1">
    <location>
        <begin position="8"/>
        <end position="18"/>
    </location>
</feature>
<feature type="region of interest" description="Disordered" evidence="1">
    <location>
        <begin position="1"/>
        <end position="72"/>
    </location>
</feature>
<proteinExistence type="predicted"/>
<organism evidence="2 3">
    <name type="scientific">Patagioenas fasciata monilis</name>
    <dbReference type="NCBI Taxonomy" id="372326"/>
    <lineage>
        <taxon>Eukaryota</taxon>
        <taxon>Metazoa</taxon>
        <taxon>Chordata</taxon>
        <taxon>Craniata</taxon>
        <taxon>Vertebrata</taxon>
        <taxon>Euteleostomi</taxon>
        <taxon>Archelosauria</taxon>
        <taxon>Archosauria</taxon>
        <taxon>Dinosauria</taxon>
        <taxon>Saurischia</taxon>
        <taxon>Theropoda</taxon>
        <taxon>Coelurosauria</taxon>
        <taxon>Aves</taxon>
        <taxon>Neognathae</taxon>
        <taxon>Neoaves</taxon>
        <taxon>Columbimorphae</taxon>
        <taxon>Columbiformes</taxon>
        <taxon>Columbidae</taxon>
        <taxon>Patagioenas</taxon>
    </lineage>
</organism>
<evidence type="ECO:0000313" key="2">
    <source>
        <dbReference type="EMBL" id="OPJ71666.1"/>
    </source>
</evidence>
<comment type="caution">
    <text evidence="2">The sequence shown here is derived from an EMBL/GenBank/DDBJ whole genome shotgun (WGS) entry which is preliminary data.</text>
</comment>
<evidence type="ECO:0000256" key="1">
    <source>
        <dbReference type="SAM" id="MobiDB-lite"/>
    </source>
</evidence>
<name>A0A1V4JHJ8_PATFA</name>
<protein>
    <submittedName>
        <fullName evidence="2">Uncharacterized protein</fullName>
    </submittedName>
</protein>
<dbReference type="EMBL" id="LSYS01007350">
    <property type="protein sequence ID" value="OPJ71666.1"/>
    <property type="molecule type" value="Genomic_DNA"/>
</dbReference>
<accession>A0A1V4JHJ8</accession>
<reference evidence="2 3" key="1">
    <citation type="submission" date="2016-02" db="EMBL/GenBank/DDBJ databases">
        <title>Band-tailed pigeon sequencing and assembly.</title>
        <authorList>
            <person name="Soares A.E."/>
            <person name="Novak B.J."/>
            <person name="Rice E.S."/>
            <person name="O'Connell B."/>
            <person name="Chang D."/>
            <person name="Weber S."/>
            <person name="Shapiro B."/>
        </authorList>
    </citation>
    <scope>NUCLEOTIDE SEQUENCE [LARGE SCALE GENOMIC DNA]</scope>
    <source>
        <strain evidence="2">BTP2013</strain>
        <tissue evidence="2">Blood</tissue>
    </source>
</reference>
<dbReference type="Proteomes" id="UP000190648">
    <property type="component" value="Unassembled WGS sequence"/>
</dbReference>
<feature type="compositionally biased region" description="Low complexity" evidence="1">
    <location>
        <begin position="63"/>
        <end position="72"/>
    </location>
</feature>
<keyword evidence="3" id="KW-1185">Reference proteome</keyword>
<gene>
    <name evidence="2" type="ORF">AV530_019963</name>
</gene>
<dbReference type="AlphaFoldDB" id="A0A1V4JHJ8"/>
<sequence>MQQNGSPEDPRPADEPHRVSGSAISIILLHPSHVLGQRRPDELFPRVTAQSHHEHPLPPPPALSSDSPGLST</sequence>
<evidence type="ECO:0000313" key="3">
    <source>
        <dbReference type="Proteomes" id="UP000190648"/>
    </source>
</evidence>